<keyword evidence="2" id="KW-1003">Cell membrane</keyword>
<comment type="subcellular location">
    <subcellularLocation>
        <location evidence="1">Cell membrane</location>
        <topology evidence="1">Multi-pass membrane protein</topology>
    </subcellularLocation>
</comment>
<evidence type="ECO:0000256" key="2">
    <source>
        <dbReference type="ARBA" id="ARBA00022475"/>
    </source>
</evidence>
<dbReference type="PANTHER" id="PTHR37937">
    <property type="entry name" value="CONJUGATIVE TRANSFER: DNA TRANSPORT"/>
    <property type="match status" value="1"/>
</dbReference>
<dbReference type="Gene3D" id="3.40.50.300">
    <property type="entry name" value="P-loop containing nucleotide triphosphate hydrolases"/>
    <property type="match status" value="1"/>
</dbReference>
<keyword evidence="5 6" id="KW-0472">Membrane</keyword>
<accession>A0ABV4DQY6</accession>
<sequence length="1282" mass="147414">MKSREDSRYVGRRVSGEMKYEVYDETDRDVYRNVDAKKTPRKFAPSKEWIYYATVAIFTSIYSLVTGLVIAVLISIYRINHTDYNQISFSKTFWKTALIPGTYPIVQFGTLFFSIIVTVIFYSRMEKNYKLQNIESDTSELNKHEGDGRLLQPEELTVKFDIFPDTGAHSSVDMSAVLSHMIITNNGLKKVEVADRNDDGKLQFVLKKTGITTVKNKKNYIRLEDGTILWNPYDLDPYDDNVYDELLTKKMPIIDTELGQESLKAVSVKEKYRKPYDPRKLLYNPEKKYGKTTEYTVAEKINNDWWIPDYEVQRPGGFYLVATGTLNSILVAMTRAGKSQTIIHATIDGWTRMDDQPNVLLNDPKGEFLVNFHYVARKRGMEVIVLNLLDRPRHTDIYNPLGFPINSARQGRFEECAALVKALADTLFPPGSDDQPIWTQGPASAFKSTALGLIDYYLEEEYRIRDEAEQDPKKWPVDMLEAKLDDLWSVVTPANVYQMMTQLTAKKTEKAEYVNLSGNDSKKDSIDYLTLFFDASSLLPKSKLRMQMTDLYQTIRAMSPSSKTLASVYSIATTTLVIFTDPLIMRLTSGKPSQNLDIVGLGFPRRFGVRLEKNFARRYTLEEESYLWTVYEDIDFSSRLDEDELGNKFSYNGTVDDLRWIYYRTKAIFPENVAYIKLEIFSRKTKNILKKFYFEFEKKKMVDHTGNNFVVDSVTQEEIIKDGYLRELVKDKSTGKYVYGYTQVEMKYRSLNDDIEKIYMSKALEKIEVHYSEAAKLVDFVTSPNKVEYAKILLMAIDQIFNFQVGEAYLATADQAPFLSTKGIFDEAGQLSSEGKGIPFLERKMSIGLAQKQQYMVVVQDFSQLPTIYSDNITETIESNSLAIVYLKSNNSKTISHLSKMSGTMHKTYVDSQTITRKADKIINSNDATINKTISVKEVPVITENDMRFIPESNNMVLGNGFPIWSKNQLALPVSRQLYAKGLGNVGLSDLDDVELEEKLEDIELNGVAGTLDVFKNQPDFIKIVQRRVNQALQVKQTLERYKKIYNKTDYDIANDDIEETSKFIMRHINEFLATHPEAYIEDENIVENEDQLRANEEAREKKNREEELVYADNMISKYDLRTVGVYNSTKNVAKVLMLSLRELFEKAKKEYGMESEKFKNVFSQIQNSDVSKGLRSYCIMISNRTYPALSVKFDSNNDISECYLYKDSSGRSIPELSEALRTFESWHNIISNEQLLGFDFDEVCGKFAKEIFSFSDDDSKFDFEPAMNDYSYGDVDDSDFI</sequence>
<dbReference type="InterPro" id="IPR032689">
    <property type="entry name" value="TraG-D_C"/>
</dbReference>
<dbReference type="EMBL" id="JBCLUF010000003">
    <property type="protein sequence ID" value="MEY8661544.1"/>
    <property type="molecule type" value="Genomic_DNA"/>
</dbReference>
<evidence type="ECO:0000256" key="6">
    <source>
        <dbReference type="SAM" id="Phobius"/>
    </source>
</evidence>
<evidence type="ECO:0000256" key="5">
    <source>
        <dbReference type="ARBA" id="ARBA00023136"/>
    </source>
</evidence>
<reference evidence="8 9" key="1">
    <citation type="submission" date="2024-03" db="EMBL/GenBank/DDBJ databases">
        <title>Mouse gut bacterial collection (mGBC) of GemPharmatech.</title>
        <authorList>
            <person name="He Y."/>
            <person name="Dong L."/>
            <person name="Wu D."/>
            <person name="Gao X."/>
            <person name="Lin Z."/>
        </authorList>
    </citation>
    <scope>NUCLEOTIDE SEQUENCE [LARGE SCALE GENOMIC DNA]</scope>
    <source>
        <strain evidence="8 9">15-30</strain>
    </source>
</reference>
<evidence type="ECO:0000256" key="3">
    <source>
        <dbReference type="ARBA" id="ARBA00022692"/>
    </source>
</evidence>
<dbReference type="Proteomes" id="UP001565236">
    <property type="component" value="Unassembled WGS sequence"/>
</dbReference>
<name>A0ABV4DQY6_9LACO</name>
<protein>
    <submittedName>
        <fullName evidence="8">TraM recognition domain-containing protein</fullName>
    </submittedName>
</protein>
<dbReference type="Pfam" id="PF12696">
    <property type="entry name" value="TraG-D_C"/>
    <property type="match status" value="1"/>
</dbReference>
<evidence type="ECO:0000313" key="9">
    <source>
        <dbReference type="Proteomes" id="UP001565236"/>
    </source>
</evidence>
<gene>
    <name evidence="8" type="ORF">AALT52_01345</name>
</gene>
<evidence type="ECO:0000313" key="8">
    <source>
        <dbReference type="EMBL" id="MEY8661544.1"/>
    </source>
</evidence>
<dbReference type="PANTHER" id="PTHR37937:SF1">
    <property type="entry name" value="CONJUGATIVE TRANSFER: DNA TRANSPORT"/>
    <property type="match status" value="1"/>
</dbReference>
<dbReference type="InterPro" id="IPR051539">
    <property type="entry name" value="T4SS-coupling_protein"/>
</dbReference>
<evidence type="ECO:0000259" key="7">
    <source>
        <dbReference type="Pfam" id="PF12696"/>
    </source>
</evidence>
<dbReference type="CDD" id="cd01127">
    <property type="entry name" value="TrwB_TraG_TraD_VirD4"/>
    <property type="match status" value="1"/>
</dbReference>
<keyword evidence="3 6" id="KW-0812">Transmembrane</keyword>
<dbReference type="InterPro" id="IPR027417">
    <property type="entry name" value="P-loop_NTPase"/>
</dbReference>
<evidence type="ECO:0000256" key="4">
    <source>
        <dbReference type="ARBA" id="ARBA00022989"/>
    </source>
</evidence>
<feature type="domain" description="TraD/TraG TraM recognition site" evidence="7">
    <location>
        <begin position="838"/>
        <end position="951"/>
    </location>
</feature>
<dbReference type="RefSeq" id="WP_369940360.1">
    <property type="nucleotide sequence ID" value="NZ_JBCLUF010000003.1"/>
</dbReference>
<feature type="transmembrane region" description="Helical" evidence="6">
    <location>
        <begin position="97"/>
        <end position="122"/>
    </location>
</feature>
<dbReference type="SUPFAM" id="SSF52540">
    <property type="entry name" value="P-loop containing nucleoside triphosphate hydrolases"/>
    <property type="match status" value="1"/>
</dbReference>
<feature type="transmembrane region" description="Helical" evidence="6">
    <location>
        <begin position="49"/>
        <end position="77"/>
    </location>
</feature>
<evidence type="ECO:0000256" key="1">
    <source>
        <dbReference type="ARBA" id="ARBA00004651"/>
    </source>
</evidence>
<keyword evidence="9" id="KW-1185">Reference proteome</keyword>
<keyword evidence="4 6" id="KW-1133">Transmembrane helix</keyword>
<organism evidence="8 9">
    <name type="scientific">Ligilactobacillus faecis</name>
    <dbReference type="NCBI Taxonomy" id="762833"/>
    <lineage>
        <taxon>Bacteria</taxon>
        <taxon>Bacillati</taxon>
        <taxon>Bacillota</taxon>
        <taxon>Bacilli</taxon>
        <taxon>Lactobacillales</taxon>
        <taxon>Lactobacillaceae</taxon>
        <taxon>Ligilactobacillus</taxon>
    </lineage>
</organism>
<comment type="caution">
    <text evidence="8">The sequence shown here is derived from an EMBL/GenBank/DDBJ whole genome shotgun (WGS) entry which is preliminary data.</text>
</comment>
<proteinExistence type="predicted"/>